<dbReference type="EMBL" id="AWTP01000123">
    <property type="protein sequence ID" value="KGH08317.1"/>
    <property type="molecule type" value="Genomic_DNA"/>
</dbReference>
<dbReference type="Proteomes" id="UP000029549">
    <property type="component" value="Unassembled WGS sequence"/>
</dbReference>
<keyword evidence="1" id="KW-0472">Membrane</keyword>
<proteinExistence type="predicted"/>
<sequence length="105" mass="11195">MPNSPSYQELQSESFKLSTQEEATLRRYSTVTGVLVCAQAVFIPELGIAGSALAGVIGIAPLAYKFFCADENAKGFTTLVASLMLSPLLGLVIDLLMSLLKLNLI</sequence>
<keyword evidence="1" id="KW-1133">Transmembrane helix</keyword>
<gene>
    <name evidence="2" type="ORF">P608_18270</name>
</gene>
<feature type="transmembrane region" description="Helical" evidence="1">
    <location>
        <begin position="79"/>
        <end position="100"/>
    </location>
</feature>
<organism evidence="2 3">
    <name type="scientific">Comamonas thiooxydans</name>
    <dbReference type="NCBI Taxonomy" id="363952"/>
    <lineage>
        <taxon>Bacteria</taxon>
        <taxon>Pseudomonadati</taxon>
        <taxon>Pseudomonadota</taxon>
        <taxon>Betaproteobacteria</taxon>
        <taxon>Burkholderiales</taxon>
        <taxon>Comamonadaceae</taxon>
        <taxon>Comamonas</taxon>
    </lineage>
</organism>
<name>A0A0E3BRM8_9BURK</name>
<evidence type="ECO:0000313" key="3">
    <source>
        <dbReference type="Proteomes" id="UP000029549"/>
    </source>
</evidence>
<reference evidence="2 3" key="1">
    <citation type="submission" date="2013-09" db="EMBL/GenBank/DDBJ databases">
        <title>High correlation between genotypes and phenotypes of environmental bacteria Comamonas testosteroni strains.</title>
        <authorList>
            <person name="Liu L."/>
            <person name="Zhu W."/>
            <person name="Xia X."/>
            <person name="Xu B."/>
            <person name="Luo M."/>
            <person name="Wang G."/>
        </authorList>
    </citation>
    <scope>NUCLEOTIDE SEQUENCE [LARGE SCALE GENOMIC DNA]</scope>
    <source>
        <strain evidence="2 3">DF2</strain>
    </source>
</reference>
<evidence type="ECO:0000313" key="2">
    <source>
        <dbReference type="EMBL" id="KGH08317.1"/>
    </source>
</evidence>
<comment type="caution">
    <text evidence="2">The sequence shown here is derived from an EMBL/GenBank/DDBJ whole genome shotgun (WGS) entry which is preliminary data.</text>
</comment>
<keyword evidence="3" id="KW-1185">Reference proteome</keyword>
<protein>
    <submittedName>
        <fullName evidence="2">Uncharacterized protein</fullName>
    </submittedName>
</protein>
<dbReference type="AlphaFoldDB" id="A0A0E3BRM8"/>
<accession>A0A0E3BRM8</accession>
<dbReference type="RefSeq" id="WP_034396127.1">
    <property type="nucleotide sequence ID" value="NZ_AWTO01000185.1"/>
</dbReference>
<evidence type="ECO:0000256" key="1">
    <source>
        <dbReference type="SAM" id="Phobius"/>
    </source>
</evidence>
<feature type="transmembrane region" description="Helical" evidence="1">
    <location>
        <begin position="48"/>
        <end position="67"/>
    </location>
</feature>
<keyword evidence="1" id="KW-0812">Transmembrane</keyword>